<dbReference type="EMBL" id="HG996476">
    <property type="protein sequence ID" value="CAG1853103.1"/>
    <property type="molecule type" value="Genomic_DNA"/>
</dbReference>
<evidence type="ECO:0000256" key="1">
    <source>
        <dbReference type="SAM" id="MobiDB-lite"/>
    </source>
</evidence>
<accession>A0A804KUN2</accession>
<organism evidence="3 4">
    <name type="scientific">Musa acuminata subsp. malaccensis</name>
    <name type="common">Wild banana</name>
    <name type="synonym">Musa malaccensis</name>
    <dbReference type="NCBI Taxonomy" id="214687"/>
    <lineage>
        <taxon>Eukaryota</taxon>
        <taxon>Viridiplantae</taxon>
        <taxon>Streptophyta</taxon>
        <taxon>Embryophyta</taxon>
        <taxon>Tracheophyta</taxon>
        <taxon>Spermatophyta</taxon>
        <taxon>Magnoliopsida</taxon>
        <taxon>Liliopsida</taxon>
        <taxon>Zingiberales</taxon>
        <taxon>Musaceae</taxon>
        <taxon>Musa</taxon>
    </lineage>
</organism>
<dbReference type="AlphaFoldDB" id="A0A804KUN2"/>
<feature type="region of interest" description="Disordered" evidence="1">
    <location>
        <begin position="1"/>
        <end position="52"/>
    </location>
</feature>
<dbReference type="OrthoDB" id="610799at2759"/>
<reference evidence="3" key="2">
    <citation type="submission" date="2021-05" db="UniProtKB">
        <authorList>
            <consortium name="EnsemblPlants"/>
        </authorList>
    </citation>
    <scope>IDENTIFICATION</scope>
    <source>
        <strain evidence="3">subsp. malaccensis</strain>
    </source>
</reference>
<dbReference type="InParanoid" id="A0A804KUN2"/>
<evidence type="ECO:0000313" key="3">
    <source>
        <dbReference type="EnsemblPlants" id="Ma10_p10220.1"/>
    </source>
</evidence>
<sequence length="114" mass="13136">MGNCLDLQKPVTWVDDEDDDWGSMESRSPKHYKRQRKAGAEAAKEKASSGSTEIKIKISKKQLEKLLRQADDGEKLPLRRFIADLVSMGESWELHHDQGRHWRPELQSIPEVPE</sequence>
<dbReference type="OMA" id="NQPRLWK"/>
<keyword evidence="4" id="KW-1185">Reference proteome</keyword>
<protein>
    <submittedName>
        <fullName evidence="2">(wild Malaysian banana) hypothetical protein</fullName>
    </submittedName>
</protein>
<dbReference type="PANTHER" id="PTHR33647">
    <property type="entry name" value="OS01G0793900 PROTEIN"/>
    <property type="match status" value="1"/>
</dbReference>
<dbReference type="FunCoup" id="A0A804KUN2">
    <property type="interactions" value="2983"/>
</dbReference>
<evidence type="ECO:0000313" key="4">
    <source>
        <dbReference type="Proteomes" id="UP000012960"/>
    </source>
</evidence>
<dbReference type="Gramene" id="Ma10_t10220.1">
    <property type="protein sequence ID" value="Ma10_p10220.1"/>
    <property type="gene ID" value="Ma10_g10220"/>
</dbReference>
<gene>
    <name evidence="2" type="ORF">GSMUA_313290.1</name>
</gene>
<evidence type="ECO:0000313" key="2">
    <source>
        <dbReference type="EMBL" id="CAG1853103.1"/>
    </source>
</evidence>
<dbReference type="PANTHER" id="PTHR33647:SF5">
    <property type="entry name" value="OS01G0793900 PROTEIN"/>
    <property type="match status" value="1"/>
</dbReference>
<dbReference type="EnsemblPlants" id="Ma10_t10220.1">
    <property type="protein sequence ID" value="Ma10_p10220.1"/>
    <property type="gene ID" value="Ma10_g10220"/>
</dbReference>
<feature type="compositionally biased region" description="Basic and acidic residues" evidence="1">
    <location>
        <begin position="38"/>
        <end position="47"/>
    </location>
</feature>
<reference evidence="2" key="1">
    <citation type="submission" date="2021-03" db="EMBL/GenBank/DDBJ databases">
        <authorList>
            <consortium name="Genoscope - CEA"/>
            <person name="William W."/>
        </authorList>
    </citation>
    <scope>NUCLEOTIDE SEQUENCE</scope>
    <source>
        <strain evidence="2">Doubled-haploid Pahang</strain>
    </source>
</reference>
<name>A0A804KUN2_MUSAM</name>
<dbReference type="Proteomes" id="UP000012960">
    <property type="component" value="Unplaced"/>
</dbReference>
<proteinExistence type="predicted"/>